<keyword evidence="1" id="KW-0732">Signal</keyword>
<organism evidence="2 3">
    <name type="scientific">Dyella marensis</name>
    <dbReference type="NCBI Taxonomy" id="500610"/>
    <lineage>
        <taxon>Bacteria</taxon>
        <taxon>Pseudomonadati</taxon>
        <taxon>Pseudomonadota</taxon>
        <taxon>Gammaproteobacteria</taxon>
        <taxon>Lysobacterales</taxon>
        <taxon>Rhodanobacteraceae</taxon>
        <taxon>Dyella</taxon>
    </lineage>
</organism>
<dbReference type="EMBL" id="FONH01000001">
    <property type="protein sequence ID" value="SFE06409.1"/>
    <property type="molecule type" value="Genomic_DNA"/>
</dbReference>
<evidence type="ECO:0008006" key="4">
    <source>
        <dbReference type="Google" id="ProtNLM"/>
    </source>
</evidence>
<gene>
    <name evidence="2" type="ORF">SAMN02799615_00249</name>
</gene>
<sequence length="79" mass="8446">MKLLVLAVLVSMLTACASHPEAAVTPGTTQLANPASVHCRQAGGKLEIVKDKDGGEAGYCTLPSGERIEEWALFRRDHQ</sequence>
<evidence type="ECO:0000313" key="2">
    <source>
        <dbReference type="EMBL" id="SFE06409.1"/>
    </source>
</evidence>
<feature type="signal peptide" evidence="1">
    <location>
        <begin position="1"/>
        <end position="17"/>
    </location>
</feature>
<dbReference type="AlphaFoldDB" id="A0A1I1XG74"/>
<dbReference type="PANTHER" id="PTHR38008">
    <property type="entry name" value="HEMOLYSIN-RELATED"/>
    <property type="match status" value="1"/>
</dbReference>
<dbReference type="STRING" id="500610.SAMN02799615_00249"/>
<keyword evidence="3" id="KW-1185">Reference proteome</keyword>
<dbReference type="Proteomes" id="UP000199477">
    <property type="component" value="Unassembled WGS sequence"/>
</dbReference>
<dbReference type="Pfam" id="PF03891">
    <property type="entry name" value="DUF333"/>
    <property type="match status" value="1"/>
</dbReference>
<dbReference type="RefSeq" id="WP_026634277.1">
    <property type="nucleotide sequence ID" value="NZ_FONH01000001.1"/>
</dbReference>
<dbReference type="InterPro" id="IPR005590">
    <property type="entry name" value="DUF333"/>
</dbReference>
<protein>
    <recommendedName>
        <fullName evidence="4">Hemolysin</fullName>
    </recommendedName>
</protein>
<proteinExistence type="predicted"/>
<feature type="chain" id="PRO_5011658326" description="Hemolysin" evidence="1">
    <location>
        <begin position="18"/>
        <end position="79"/>
    </location>
</feature>
<name>A0A1I1XG74_9GAMM</name>
<evidence type="ECO:0000256" key="1">
    <source>
        <dbReference type="SAM" id="SignalP"/>
    </source>
</evidence>
<dbReference type="PROSITE" id="PS51257">
    <property type="entry name" value="PROKAR_LIPOPROTEIN"/>
    <property type="match status" value="1"/>
</dbReference>
<reference evidence="3" key="1">
    <citation type="submission" date="2016-10" db="EMBL/GenBank/DDBJ databases">
        <authorList>
            <person name="Varghese N."/>
            <person name="Submissions S."/>
        </authorList>
    </citation>
    <scope>NUCLEOTIDE SEQUENCE [LARGE SCALE GENOMIC DNA]</scope>
    <source>
        <strain evidence="3">UNC178MFTsu3.1</strain>
    </source>
</reference>
<accession>A0A1I1XG74</accession>
<dbReference type="PANTHER" id="PTHR38008:SF2">
    <property type="entry name" value="HEMOLYSIN"/>
    <property type="match status" value="1"/>
</dbReference>
<evidence type="ECO:0000313" key="3">
    <source>
        <dbReference type="Proteomes" id="UP000199477"/>
    </source>
</evidence>